<evidence type="ECO:0000313" key="1">
    <source>
        <dbReference type="EMBL" id="AWD92390.1"/>
    </source>
</evidence>
<dbReference type="Pfam" id="PF25675">
    <property type="entry name" value="Phage_nozzle"/>
    <property type="match status" value="1"/>
</dbReference>
<dbReference type="RefSeq" id="YP_009800962.1">
    <property type="nucleotide sequence ID" value="NC_047961.1"/>
</dbReference>
<organism evidence="1 2">
    <name type="scientific">Dickeya phage Dagda</name>
    <dbReference type="NCBI Taxonomy" id="2163630"/>
    <lineage>
        <taxon>Viruses</taxon>
        <taxon>Duplodnaviria</taxon>
        <taxon>Heunggongvirae</taxon>
        <taxon>Uroviricota</taxon>
        <taxon>Caudoviricetes</taxon>
        <taxon>Autographivirales</taxon>
        <taxon>Autotranscriptaviridae</taxon>
        <taxon>Studiervirinae</taxon>
        <taxon>Aarhusvirus</taxon>
        <taxon>Aarhusvirus dagda</taxon>
    </lineage>
</organism>
<proteinExistence type="predicted"/>
<dbReference type="InterPro" id="IPR058003">
    <property type="entry name" value="Phage_gp12"/>
</dbReference>
<evidence type="ECO:0000313" key="2">
    <source>
        <dbReference type="Proteomes" id="UP000246267"/>
    </source>
</evidence>
<protein>
    <submittedName>
        <fullName evidence="1">Tail tubular protein B</fullName>
    </submittedName>
</protein>
<name>A0A2S1GSL6_9CAUD</name>
<keyword evidence="2" id="KW-1185">Reference proteome</keyword>
<dbReference type="EMBL" id="MH059632">
    <property type="protein sequence ID" value="AWD92390.1"/>
    <property type="molecule type" value="Genomic_DNA"/>
</dbReference>
<dbReference type="Proteomes" id="UP000246267">
    <property type="component" value="Segment"/>
</dbReference>
<sequence>MGLISQSIKNLKSGISQQPDILRFPEQGEAQVNGWSSETKGLMKRPPTIFDRALDVSSSVGAKPLVHAINRDENEKYHIIFTGSGIQALTMKGERVPVNIDAGMQSYITTPNPRDDLRMVTVADYTFITNTNVVVRSANAINDPGFNELNDALVYVKGGQYGRTFTVIINGNVGSFTTPDGVGEDGREVAAMVKQTDAQYIVQRLIEDLRRQSGLAGWTFGEGAGFIHCIAPNNGSITEITVRDGFAGQLASAVTHQVQSFSKLPLEAPNNYIVKVVGDTSKSTDAFYVRFDARAKIWKEVLGWKSQARIDANTMPHVLIRQADGSFRFTTYSWWDKTCGDDSTNPFPSFVDSTIRDIFFFRNRLGFLSGENIILSRTGGYSRFFPASVANLSNDDPIDVAVSHNRISVLKYAVPFSEQLLLWSDSAQFVLSASDSVLSAKSVSLDLSTEFDVSWRARPCGLGRGVYYTSPRAAYSTINRYYAVQDVSDVKNSEDITSHCPSYIENGVFSIQGSTTENYVSVLTEGAKNRIYMYKFLYLDETVRQQSWSHWEFPADVEILAATPIGSTLYILARNAVHFYACHVNFTKDTIDFVGEPYQLYMDLKTPYTIPAGNYDADKYRTKISFGDVYKMLIRYGTIMLVDTTGATYYFKAPNADGRWPGDNPELWMDGDWSNKQVFIGRAIPFYYQFSKFLIKTTDQNGFVQTQDLGRLQLRRSWLNYVESGSFDVEVTNASRTFTYNMTGKKLGDRHMVLGNLNVATGQFRFPCPGEANSLTVAIRSEAPTALNVVGCGWEGNFINRAQGI</sequence>
<dbReference type="GeneID" id="54991468"/>
<dbReference type="KEGG" id="vg:54991468"/>
<reference evidence="1 2" key="1">
    <citation type="journal article" name="Viruses">
        <title>Unlocking the Potential of 46 New Bacteriophages for Biocontrol of Dickeya Solani.</title>
        <authorList>
            <person name="Carstens A.B."/>
            <person name="Djurhuus A.M."/>
            <person name="Kot W."/>
            <person name="Jacobs-Sera D."/>
            <person name="Hatfull G.F."/>
            <person name="Hansen L.H."/>
        </authorList>
    </citation>
    <scope>NUCLEOTIDE SEQUENCE [LARGE SCALE GENOMIC DNA]</scope>
</reference>
<accession>A0A2S1GSL6</accession>